<name>A0A8H4IQ05_9PEZI</name>
<dbReference type="AlphaFoldDB" id="A0A8H4IQ05"/>
<reference evidence="2" key="1">
    <citation type="submission" date="2020-04" db="EMBL/GenBank/DDBJ databases">
        <title>Genome Assembly and Annotation of Botryosphaeria dothidea sdau 11-99, a Latent Pathogen of Apple Fruit Ring Rot in China.</title>
        <authorList>
            <person name="Yu C."/>
            <person name="Diao Y."/>
            <person name="Lu Q."/>
            <person name="Zhao J."/>
            <person name="Cui S."/>
            <person name="Peng C."/>
            <person name="He B."/>
            <person name="Liu H."/>
        </authorList>
    </citation>
    <scope>NUCLEOTIDE SEQUENCE [LARGE SCALE GENOMIC DNA]</scope>
    <source>
        <strain evidence="2">Sdau11-99</strain>
    </source>
</reference>
<evidence type="ECO:0000256" key="1">
    <source>
        <dbReference type="SAM" id="MobiDB-lite"/>
    </source>
</evidence>
<feature type="region of interest" description="Disordered" evidence="1">
    <location>
        <begin position="1"/>
        <end position="46"/>
    </location>
</feature>
<feature type="compositionally biased region" description="Basic and acidic residues" evidence="1">
    <location>
        <begin position="120"/>
        <end position="137"/>
    </location>
</feature>
<feature type="region of interest" description="Disordered" evidence="1">
    <location>
        <begin position="98"/>
        <end position="141"/>
    </location>
</feature>
<sequence length="207" mass="22946">MPATHDPDGPPSPKRPRVRREAALRAPTSYAEGVVDDASDDEEGEEQVDVFWWVPIELQALGPFANFFFPPYDGTLEPLDKQKEGEANTAGEMLFGGRDAAEKDEGTGGAAAQEKLAAGDTDKGKKRAREEEVQEGRCEEDEACVEARRERELWEKDHSGLEPDIISGEVNLPGFFEEKITKHEETDAMRDVAAHRAKHSKDSGWKP</sequence>
<organism evidence="2 3">
    <name type="scientific">Botryosphaeria dothidea</name>
    <dbReference type="NCBI Taxonomy" id="55169"/>
    <lineage>
        <taxon>Eukaryota</taxon>
        <taxon>Fungi</taxon>
        <taxon>Dikarya</taxon>
        <taxon>Ascomycota</taxon>
        <taxon>Pezizomycotina</taxon>
        <taxon>Dothideomycetes</taxon>
        <taxon>Dothideomycetes incertae sedis</taxon>
        <taxon>Botryosphaeriales</taxon>
        <taxon>Botryosphaeriaceae</taxon>
        <taxon>Botryosphaeria</taxon>
    </lineage>
</organism>
<evidence type="ECO:0000313" key="3">
    <source>
        <dbReference type="Proteomes" id="UP000572817"/>
    </source>
</evidence>
<proteinExistence type="predicted"/>
<dbReference type="EMBL" id="WWBZ02000051">
    <property type="protein sequence ID" value="KAF4304279.1"/>
    <property type="molecule type" value="Genomic_DNA"/>
</dbReference>
<dbReference type="Proteomes" id="UP000572817">
    <property type="component" value="Unassembled WGS sequence"/>
</dbReference>
<accession>A0A8H4IQ05</accession>
<feature type="compositionally biased region" description="Acidic residues" evidence="1">
    <location>
        <begin position="34"/>
        <end position="46"/>
    </location>
</feature>
<protein>
    <submittedName>
        <fullName evidence="2">Uncharacterized protein</fullName>
    </submittedName>
</protein>
<keyword evidence="3" id="KW-1185">Reference proteome</keyword>
<dbReference type="OrthoDB" id="10646000at2759"/>
<comment type="caution">
    <text evidence="2">The sequence shown here is derived from an EMBL/GenBank/DDBJ whole genome shotgun (WGS) entry which is preliminary data.</text>
</comment>
<gene>
    <name evidence="2" type="ORF">GTA08_BOTSDO08464</name>
</gene>
<evidence type="ECO:0000313" key="2">
    <source>
        <dbReference type="EMBL" id="KAF4304279.1"/>
    </source>
</evidence>